<evidence type="ECO:0000256" key="7">
    <source>
        <dbReference type="ARBA" id="ARBA00023128"/>
    </source>
</evidence>
<comment type="function">
    <text evidence="9">Mediates the uptake of pyruvate into mitochondria.</text>
</comment>
<evidence type="ECO:0000313" key="11">
    <source>
        <dbReference type="Proteomes" id="UP000799757"/>
    </source>
</evidence>
<reference evidence="10" key="1">
    <citation type="journal article" date="2020" name="Stud. Mycol.">
        <title>101 Dothideomycetes genomes: a test case for predicting lifestyles and emergence of pathogens.</title>
        <authorList>
            <person name="Haridas S."/>
            <person name="Albert R."/>
            <person name="Binder M."/>
            <person name="Bloem J."/>
            <person name="Labutti K."/>
            <person name="Salamov A."/>
            <person name="Andreopoulos B."/>
            <person name="Baker S."/>
            <person name="Barry K."/>
            <person name="Bills G."/>
            <person name="Bluhm B."/>
            <person name="Cannon C."/>
            <person name="Castanera R."/>
            <person name="Culley D."/>
            <person name="Daum C."/>
            <person name="Ezra D."/>
            <person name="Gonzalez J."/>
            <person name="Henrissat B."/>
            <person name="Kuo A."/>
            <person name="Liang C."/>
            <person name="Lipzen A."/>
            <person name="Lutzoni F."/>
            <person name="Magnuson J."/>
            <person name="Mondo S."/>
            <person name="Nolan M."/>
            <person name="Ohm R."/>
            <person name="Pangilinan J."/>
            <person name="Park H.-J."/>
            <person name="Ramirez L."/>
            <person name="Alfaro M."/>
            <person name="Sun H."/>
            <person name="Tritt A."/>
            <person name="Yoshinaga Y."/>
            <person name="Zwiers L.-H."/>
            <person name="Turgeon B."/>
            <person name="Goodwin S."/>
            <person name="Spatafora J."/>
            <person name="Crous P."/>
            <person name="Grigoriev I."/>
        </authorList>
    </citation>
    <scope>NUCLEOTIDE SEQUENCE</scope>
    <source>
        <strain evidence="10">CBS 109.77</strain>
    </source>
</reference>
<dbReference type="Proteomes" id="UP000799757">
    <property type="component" value="Unassembled WGS sequence"/>
</dbReference>
<dbReference type="PANTHER" id="PTHR14154">
    <property type="entry name" value="UPF0041 BRAIN PROTEIN 44-RELATED"/>
    <property type="match status" value="1"/>
</dbReference>
<dbReference type="GO" id="GO:0005743">
    <property type="term" value="C:mitochondrial inner membrane"/>
    <property type="evidence" value="ECO:0007669"/>
    <property type="project" value="UniProtKB-SubCell"/>
</dbReference>
<comment type="similarity">
    <text evidence="2 9">Belongs to the mitochondrial pyruvate carrier (MPC) (TC 2.A.105) family.</text>
</comment>
<proteinExistence type="inferred from homology"/>
<protein>
    <recommendedName>
        <fullName evidence="9">Mitochondrial pyruvate carrier</fullName>
    </recommendedName>
</protein>
<keyword evidence="11" id="KW-1185">Reference proteome</keyword>
<evidence type="ECO:0000256" key="4">
    <source>
        <dbReference type="ARBA" id="ARBA00022692"/>
    </source>
</evidence>
<name>A0A6A6XK74_9PLEO</name>
<sequence>MSYRPAARLFTTLRPIFRQPLLRRRVQTAANPAEPQTSKIVQYLNGPVGPKTVHFWAPVMKWSIVLAGAADFARPASQLSLTQNGALALTGAIWTRWCFVIKPQNMFLAAVNFFLFVVGATQVSRILMWQNSVKNAGEEAKAEGKEIGQGLKEAGEAAKKEAEKVIKS</sequence>
<dbReference type="EMBL" id="MU001820">
    <property type="protein sequence ID" value="KAF2796861.1"/>
    <property type="molecule type" value="Genomic_DNA"/>
</dbReference>
<keyword evidence="8" id="KW-0472">Membrane</keyword>
<keyword evidence="3 9" id="KW-0813">Transport</keyword>
<evidence type="ECO:0000256" key="1">
    <source>
        <dbReference type="ARBA" id="ARBA00004448"/>
    </source>
</evidence>
<keyword evidence="6" id="KW-1133">Transmembrane helix</keyword>
<evidence type="ECO:0000256" key="8">
    <source>
        <dbReference type="ARBA" id="ARBA00023136"/>
    </source>
</evidence>
<comment type="subcellular location">
    <subcellularLocation>
        <location evidence="1 9">Mitochondrion inner membrane</location>
        <topology evidence="1 9">Multi-pass membrane protein</topology>
    </subcellularLocation>
</comment>
<accession>A0A6A6XK74</accession>
<evidence type="ECO:0000256" key="9">
    <source>
        <dbReference type="RuleBase" id="RU363100"/>
    </source>
</evidence>
<dbReference type="GO" id="GO:0006850">
    <property type="term" value="P:pyruvate import into mitochondria"/>
    <property type="evidence" value="ECO:0007669"/>
    <property type="project" value="InterPro"/>
</dbReference>
<dbReference type="OrthoDB" id="869189at2759"/>
<evidence type="ECO:0000256" key="6">
    <source>
        <dbReference type="ARBA" id="ARBA00022989"/>
    </source>
</evidence>
<evidence type="ECO:0000313" key="10">
    <source>
        <dbReference type="EMBL" id="KAF2796861.1"/>
    </source>
</evidence>
<dbReference type="AlphaFoldDB" id="A0A6A6XK74"/>
<keyword evidence="7 9" id="KW-0496">Mitochondrion</keyword>
<dbReference type="InterPro" id="IPR005336">
    <property type="entry name" value="MPC"/>
</dbReference>
<evidence type="ECO:0000256" key="5">
    <source>
        <dbReference type="ARBA" id="ARBA00022792"/>
    </source>
</evidence>
<gene>
    <name evidence="10" type="ORF">K505DRAFT_406089</name>
</gene>
<dbReference type="Pfam" id="PF03650">
    <property type="entry name" value="MPC"/>
    <property type="match status" value="1"/>
</dbReference>
<evidence type="ECO:0000256" key="2">
    <source>
        <dbReference type="ARBA" id="ARBA00006416"/>
    </source>
</evidence>
<organism evidence="10 11">
    <name type="scientific">Melanomma pulvis-pyrius CBS 109.77</name>
    <dbReference type="NCBI Taxonomy" id="1314802"/>
    <lineage>
        <taxon>Eukaryota</taxon>
        <taxon>Fungi</taxon>
        <taxon>Dikarya</taxon>
        <taxon>Ascomycota</taxon>
        <taxon>Pezizomycotina</taxon>
        <taxon>Dothideomycetes</taxon>
        <taxon>Pleosporomycetidae</taxon>
        <taxon>Pleosporales</taxon>
        <taxon>Melanommataceae</taxon>
        <taxon>Melanomma</taxon>
    </lineage>
</organism>
<evidence type="ECO:0000256" key="3">
    <source>
        <dbReference type="ARBA" id="ARBA00022448"/>
    </source>
</evidence>
<keyword evidence="5 9" id="KW-0999">Mitochondrion inner membrane</keyword>
<keyword evidence="4" id="KW-0812">Transmembrane</keyword>